<dbReference type="PANTHER" id="PTHR34220:SF7">
    <property type="entry name" value="SENSOR HISTIDINE KINASE YPDA"/>
    <property type="match status" value="1"/>
</dbReference>
<keyword evidence="7" id="KW-0812">Transmembrane</keyword>
<dbReference type="InterPro" id="IPR003594">
    <property type="entry name" value="HATPase_dom"/>
</dbReference>
<organism evidence="9 10">
    <name type="scientific">Paenibacillus glycanilyticus</name>
    <dbReference type="NCBI Taxonomy" id="126569"/>
    <lineage>
        <taxon>Bacteria</taxon>
        <taxon>Bacillati</taxon>
        <taxon>Bacillota</taxon>
        <taxon>Bacilli</taxon>
        <taxon>Bacillales</taxon>
        <taxon>Paenibacillaceae</taxon>
        <taxon>Paenibacillus</taxon>
    </lineage>
</organism>
<dbReference type="Pfam" id="PF06580">
    <property type="entry name" value="His_kinase"/>
    <property type="match status" value="1"/>
</dbReference>
<evidence type="ECO:0000256" key="4">
    <source>
        <dbReference type="ARBA" id="ARBA00022679"/>
    </source>
</evidence>
<sequence length="591" mass="67635">MKMRKKLLLSYLLVVLIPILVLGYYLISSLTSVTLQNNDRINRIGLQQIGANISDEITNIIKFSDRVMLDRSLTNYLDTEYRGLDATEEEFVQYQKDYSTIFDTYSSGLTILNNKTEMVLFSDNPSTIKDRTFLLELSNEIKREDWSQQLMKGKGDNVLLGLKKDDQNNRQEIVIGRQLSSVSSYTHLLQLSVAETTLYKYIQMETGNKDIYLLDSEGRVMTANANRDYIGQAFDSIPGIAPIFNQSKKDGNTVVTLPLELRSPFTGWKLVAIFSSGTVLSNIGDIVRQSLLVCFICVLISLLLTMIFSERLSRRLKLLVRHMATIRDGRMAAPEPDHTGDEIGELNRSFRNMIHRINELISEVYQQDIERKQLVIEKQGAELRALQSQINPHFLFNTMESIRMTLVKKRDTETADIVASFSRLFRQSMDWRSEWNTVAQEADFISHYIRVSKLRFRDKLQFNMQIDEDAKQLQLPKFTLQPLIENAIVHSIERRIEGGRISLQVTKSSERIRIAVCDDGPGFTTERILEIKDRLAQSASVKTSERIGLLNVHLRLVAVFGPEAGLRIESDPGRKTVLSFEVPAYRLETQT</sequence>
<dbReference type="InterPro" id="IPR036890">
    <property type="entry name" value="HATPase_C_sf"/>
</dbReference>
<comment type="caution">
    <text evidence="9">The sequence shown here is derived from an EMBL/GenBank/DDBJ whole genome shotgun (WGS) entry which is preliminary data.</text>
</comment>
<evidence type="ECO:0000256" key="3">
    <source>
        <dbReference type="ARBA" id="ARBA00022553"/>
    </source>
</evidence>
<dbReference type="Gene3D" id="6.10.340.10">
    <property type="match status" value="1"/>
</dbReference>
<evidence type="ECO:0000259" key="8">
    <source>
        <dbReference type="PROSITE" id="PS50885"/>
    </source>
</evidence>
<evidence type="ECO:0000256" key="5">
    <source>
        <dbReference type="ARBA" id="ARBA00022777"/>
    </source>
</evidence>
<evidence type="ECO:0000256" key="7">
    <source>
        <dbReference type="SAM" id="Phobius"/>
    </source>
</evidence>
<feature type="domain" description="HAMP" evidence="8">
    <location>
        <begin position="310"/>
        <end position="362"/>
    </location>
</feature>
<protein>
    <recommendedName>
        <fullName evidence="8">HAMP domain-containing protein</fullName>
    </recommendedName>
</protein>
<keyword evidence="4" id="KW-0808">Transferase</keyword>
<dbReference type="InterPro" id="IPR050640">
    <property type="entry name" value="Bact_2-comp_sensor_kinase"/>
</dbReference>
<evidence type="ECO:0000256" key="1">
    <source>
        <dbReference type="ARBA" id="ARBA00004651"/>
    </source>
</evidence>
<dbReference type="EMBL" id="BSSQ01000035">
    <property type="protein sequence ID" value="GLX71496.1"/>
    <property type="molecule type" value="Genomic_DNA"/>
</dbReference>
<dbReference type="Gene3D" id="3.30.565.10">
    <property type="entry name" value="Histidine kinase-like ATPase, C-terminal domain"/>
    <property type="match status" value="1"/>
</dbReference>
<evidence type="ECO:0000256" key="6">
    <source>
        <dbReference type="ARBA" id="ARBA00023136"/>
    </source>
</evidence>
<dbReference type="Pfam" id="PF00672">
    <property type="entry name" value="HAMP"/>
    <property type="match status" value="1"/>
</dbReference>
<dbReference type="Pfam" id="PF02518">
    <property type="entry name" value="HATPase_c"/>
    <property type="match status" value="1"/>
</dbReference>
<reference evidence="9 10" key="1">
    <citation type="submission" date="2023-03" db="EMBL/GenBank/DDBJ databases">
        <title>Draft genome sequence of the bacteria which degrade cell wall of Tricholomamatutake.</title>
        <authorList>
            <person name="Konishi Y."/>
            <person name="Fukuta Y."/>
            <person name="Shirasaka N."/>
        </authorList>
    </citation>
    <scope>NUCLEOTIDE SEQUENCE [LARGE SCALE GENOMIC DNA]</scope>
    <source>
        <strain evidence="10">mu1</strain>
    </source>
</reference>
<keyword evidence="10" id="KW-1185">Reference proteome</keyword>
<evidence type="ECO:0000313" key="10">
    <source>
        <dbReference type="Proteomes" id="UP001157114"/>
    </source>
</evidence>
<dbReference type="InterPro" id="IPR003660">
    <property type="entry name" value="HAMP_dom"/>
</dbReference>
<dbReference type="CDD" id="cd06225">
    <property type="entry name" value="HAMP"/>
    <property type="match status" value="1"/>
</dbReference>
<accession>A0ABQ6GPE9</accession>
<dbReference type="Proteomes" id="UP001157114">
    <property type="component" value="Unassembled WGS sequence"/>
</dbReference>
<keyword evidence="6 7" id="KW-0472">Membrane</keyword>
<keyword evidence="2" id="KW-1003">Cell membrane</keyword>
<feature type="transmembrane region" description="Helical" evidence="7">
    <location>
        <begin position="290"/>
        <end position="308"/>
    </location>
</feature>
<keyword evidence="3" id="KW-0597">Phosphoprotein</keyword>
<keyword evidence="5" id="KW-0418">Kinase</keyword>
<dbReference type="PROSITE" id="PS50885">
    <property type="entry name" value="HAMP"/>
    <property type="match status" value="1"/>
</dbReference>
<dbReference type="SUPFAM" id="SSF55874">
    <property type="entry name" value="ATPase domain of HSP90 chaperone/DNA topoisomerase II/histidine kinase"/>
    <property type="match status" value="1"/>
</dbReference>
<evidence type="ECO:0000313" key="9">
    <source>
        <dbReference type="EMBL" id="GLX71496.1"/>
    </source>
</evidence>
<keyword evidence="7" id="KW-1133">Transmembrane helix</keyword>
<proteinExistence type="predicted"/>
<dbReference type="PANTHER" id="PTHR34220">
    <property type="entry name" value="SENSOR HISTIDINE KINASE YPDA"/>
    <property type="match status" value="1"/>
</dbReference>
<gene>
    <name evidence="9" type="ORF">MU1_58460</name>
</gene>
<dbReference type="InterPro" id="IPR010559">
    <property type="entry name" value="Sig_transdc_His_kin_internal"/>
</dbReference>
<comment type="subcellular location">
    <subcellularLocation>
        <location evidence="1">Cell membrane</location>
        <topology evidence="1">Multi-pass membrane protein</topology>
    </subcellularLocation>
</comment>
<evidence type="ECO:0000256" key="2">
    <source>
        <dbReference type="ARBA" id="ARBA00022475"/>
    </source>
</evidence>
<dbReference type="SMART" id="SM00304">
    <property type="entry name" value="HAMP"/>
    <property type="match status" value="1"/>
</dbReference>
<name>A0ABQ6GPE9_9BACL</name>
<dbReference type="SUPFAM" id="SSF158472">
    <property type="entry name" value="HAMP domain-like"/>
    <property type="match status" value="1"/>
</dbReference>